<dbReference type="InterPro" id="IPR017072">
    <property type="entry name" value="TF_Spt6"/>
</dbReference>
<dbReference type="InterPro" id="IPR028231">
    <property type="entry name" value="Spt6_YqgF"/>
</dbReference>
<dbReference type="InterPro" id="IPR037027">
    <property type="entry name" value="YqgF/RNaseH-like_dom_sf"/>
</dbReference>
<dbReference type="Pfam" id="PF14639">
    <property type="entry name" value="YqgF"/>
    <property type="match status" value="1"/>
</dbReference>
<dbReference type="GO" id="GO:0031491">
    <property type="term" value="F:nucleosome binding"/>
    <property type="evidence" value="ECO:0007669"/>
    <property type="project" value="TreeGrafter"/>
</dbReference>
<protein>
    <submittedName>
        <fullName evidence="2">Suppressor of Ty 6 homolog (inferred by orthology to a C. elegans protein)</fullName>
    </submittedName>
</protein>
<dbReference type="WBParaSite" id="ASIM_0000641001-mRNA-1">
    <property type="protein sequence ID" value="ASIM_0000641001-mRNA-1"/>
    <property type="gene ID" value="ASIM_0000641001"/>
</dbReference>
<dbReference type="PANTHER" id="PTHR10145:SF6">
    <property type="entry name" value="TRANSCRIPTION ELONGATION FACTOR SPT6"/>
    <property type="match status" value="1"/>
</dbReference>
<dbReference type="PANTHER" id="PTHR10145">
    <property type="entry name" value="TRANSCRIPTION ELONGATION FACTOR SPT6"/>
    <property type="match status" value="1"/>
</dbReference>
<sequence>LIDQEGQVVDHLRLVHIMKNSNSMKPGEADLKRRDMESLSNFIDKRRPHVLAICGESLDAFYLKRDIEVILRQLAESNGTTITPVEIVDNEAAKVYMHSKQAIVSYNVMKHHSFISDTLGRF</sequence>
<feature type="domain" description="Transcription elongation factor Spt6 YqgF" evidence="1">
    <location>
        <begin position="1"/>
        <end position="104"/>
    </location>
</feature>
<dbReference type="SUPFAM" id="SSF53098">
    <property type="entry name" value="Ribonuclease H-like"/>
    <property type="match status" value="1"/>
</dbReference>
<evidence type="ECO:0000313" key="2">
    <source>
        <dbReference type="WBParaSite" id="ASIM_0000641001-mRNA-1"/>
    </source>
</evidence>
<organism evidence="2">
    <name type="scientific">Anisakis simplex</name>
    <name type="common">Herring worm</name>
    <dbReference type="NCBI Taxonomy" id="6269"/>
    <lineage>
        <taxon>Eukaryota</taxon>
        <taxon>Metazoa</taxon>
        <taxon>Ecdysozoa</taxon>
        <taxon>Nematoda</taxon>
        <taxon>Chromadorea</taxon>
        <taxon>Rhabditida</taxon>
        <taxon>Spirurina</taxon>
        <taxon>Ascaridomorpha</taxon>
        <taxon>Ascaridoidea</taxon>
        <taxon>Anisakidae</taxon>
        <taxon>Anisakis</taxon>
        <taxon>Anisakis simplex complex</taxon>
    </lineage>
</organism>
<dbReference type="GO" id="GO:0140673">
    <property type="term" value="P:transcription elongation-coupled chromatin remodeling"/>
    <property type="evidence" value="ECO:0007669"/>
    <property type="project" value="InterPro"/>
</dbReference>
<dbReference type="GO" id="GO:0008023">
    <property type="term" value="C:transcription elongation factor complex"/>
    <property type="evidence" value="ECO:0007669"/>
    <property type="project" value="TreeGrafter"/>
</dbReference>
<proteinExistence type="predicted"/>
<reference evidence="2" key="1">
    <citation type="submission" date="2017-02" db="UniProtKB">
        <authorList>
            <consortium name="WormBaseParasite"/>
        </authorList>
    </citation>
    <scope>IDENTIFICATION</scope>
</reference>
<evidence type="ECO:0000259" key="1">
    <source>
        <dbReference type="Pfam" id="PF14639"/>
    </source>
</evidence>
<dbReference type="AlphaFoldDB" id="A0A0M3JFK8"/>
<dbReference type="InterPro" id="IPR012337">
    <property type="entry name" value="RNaseH-like_sf"/>
</dbReference>
<dbReference type="GO" id="GO:0042393">
    <property type="term" value="F:histone binding"/>
    <property type="evidence" value="ECO:0007669"/>
    <property type="project" value="TreeGrafter"/>
</dbReference>
<dbReference type="Gene3D" id="3.30.420.140">
    <property type="entry name" value="YqgF/RNase H-like domain"/>
    <property type="match status" value="1"/>
</dbReference>
<name>A0A0M3JFK8_ANISI</name>
<dbReference type="GO" id="GO:0034728">
    <property type="term" value="P:nucleosome organization"/>
    <property type="evidence" value="ECO:0007669"/>
    <property type="project" value="TreeGrafter"/>
</dbReference>
<accession>A0A0M3JFK8</accession>